<dbReference type="STRING" id="55544.A0A4D9F892"/>
<sequence>MQREKQPDAESQAFTSYEIWSIFLSVKCRNLDLKVKLDSFLLEYNYCESEVENDELEDLVVDFTPLKRDTDRRNESRFKDMEDSDSTVEARKWIGEEQTDSIFSSTSFDNSMDRKLSETKSIRTKLTGSKRYWEKSSIAWSSYTHGELKPRSQCVQRPVSADVGKKMVYISQNIQPSGM</sequence>
<reference evidence="1 2" key="2">
    <citation type="submission" date="2019-04" db="EMBL/GenBank/DDBJ databases">
        <title>The genome sequence of big-headed turtle.</title>
        <authorList>
            <person name="Gong S."/>
        </authorList>
    </citation>
    <scope>NUCLEOTIDE SEQUENCE [LARGE SCALE GENOMIC DNA]</scope>
    <source>
        <strain evidence="1">DO16091913</strain>
        <tissue evidence="1">Muscle</tissue>
    </source>
</reference>
<gene>
    <name evidence="1" type="ORF">DR999_PMT00883</name>
</gene>
<dbReference type="Proteomes" id="UP000297703">
    <property type="component" value="Unassembled WGS sequence"/>
</dbReference>
<name>A0A4D9F892_9SAUR</name>
<dbReference type="EMBL" id="QXTE01000004">
    <property type="protein sequence ID" value="TFK15578.1"/>
    <property type="molecule type" value="Genomic_DNA"/>
</dbReference>
<organism evidence="1 2">
    <name type="scientific">Platysternon megacephalum</name>
    <name type="common">big-headed turtle</name>
    <dbReference type="NCBI Taxonomy" id="55544"/>
    <lineage>
        <taxon>Eukaryota</taxon>
        <taxon>Metazoa</taxon>
        <taxon>Chordata</taxon>
        <taxon>Craniata</taxon>
        <taxon>Vertebrata</taxon>
        <taxon>Euteleostomi</taxon>
        <taxon>Archelosauria</taxon>
        <taxon>Testudinata</taxon>
        <taxon>Testudines</taxon>
        <taxon>Cryptodira</taxon>
        <taxon>Durocryptodira</taxon>
        <taxon>Testudinoidea</taxon>
        <taxon>Platysternidae</taxon>
        <taxon>Platysternon</taxon>
    </lineage>
</organism>
<keyword evidence="2" id="KW-1185">Reference proteome</keyword>
<reference evidence="1 2" key="1">
    <citation type="submission" date="2019-04" db="EMBL/GenBank/DDBJ databases">
        <title>Draft genome of the big-headed turtle Platysternon megacephalum.</title>
        <authorList>
            <person name="Gong S."/>
        </authorList>
    </citation>
    <scope>NUCLEOTIDE SEQUENCE [LARGE SCALE GENOMIC DNA]</scope>
    <source>
        <strain evidence="1">DO16091913</strain>
        <tissue evidence="1">Muscle</tissue>
    </source>
</reference>
<proteinExistence type="predicted"/>
<evidence type="ECO:0000313" key="2">
    <source>
        <dbReference type="Proteomes" id="UP000297703"/>
    </source>
</evidence>
<comment type="caution">
    <text evidence="1">The sequence shown here is derived from an EMBL/GenBank/DDBJ whole genome shotgun (WGS) entry which is preliminary data.</text>
</comment>
<dbReference type="AlphaFoldDB" id="A0A4D9F892"/>
<evidence type="ECO:0000313" key="1">
    <source>
        <dbReference type="EMBL" id="TFK15578.1"/>
    </source>
</evidence>
<accession>A0A4D9F892</accession>
<dbReference type="OrthoDB" id="10257471at2759"/>
<protein>
    <submittedName>
        <fullName evidence="1">Teneurin-1</fullName>
    </submittedName>
</protein>